<dbReference type="InterPro" id="IPR046848">
    <property type="entry name" value="E_motif"/>
</dbReference>
<proteinExistence type="predicted"/>
<sequence length="582" mass="62828">MQRALLKTSKIKPFQTTQQRRLSVTNTTQGQTFSWTALLSGLAPQPGTTARSLSLTSRTCGSGVEPNSFTVVRHVRASTNPGSISHGRQAHALALKHGFLSNAYVLSALVSMYVKLDRSRDARDLFDEIPLRSVVVWNALISGHVQCGRSSDALVLFSGMNVRLDAYTFTAALTACAVSSFVEMGMCIHCGTVKSGFATSLVVANCLIDMYGKCERPDDANRAFGETGVRDSVTWNSAIGAVARNGRIEEARALLREMPAPDAISYNEVIDAVARFGDMDEALLILDEMPVLNASSWNSIIGGYVRSDRAEEALAFFKRIHSRGGFAKDDFTYSSVLSGIAGTSNLGWGMQVHGLLVKSGQPDSRVHIWSSLIDMYAKCGRVEEAEAVFASLKVKNLVSWNAILSGEARNGNAGEVLRLFEEMRGSVEPDHVTFVSVLSACARDGEMRHRAGGYFRAMVGTYGIDPTVEHCTCMVRVLVEGGELREAVKVVCDAGFGSNVAVWRTFLGGLCGAGGDAKVVEVVAAKVIELGGDGDDYVYVLMSNAYASCGRWGEARRLREAMRGKGLCKEAGSSWIYSTVCH</sequence>
<dbReference type="InterPro" id="IPR046960">
    <property type="entry name" value="PPR_At4g14850-like_plant"/>
</dbReference>
<comment type="caution">
    <text evidence="3">The sequence shown here is derived from an EMBL/GenBank/DDBJ whole genome shotgun (WGS) entry which is preliminary data.</text>
</comment>
<dbReference type="Pfam" id="PF13041">
    <property type="entry name" value="PPR_2"/>
    <property type="match status" value="1"/>
</dbReference>
<reference evidence="3" key="1">
    <citation type="journal article" date="2023" name="Nat. Commun.">
        <title>Diploid and tetraploid genomes of Acorus and the evolution of monocots.</title>
        <authorList>
            <person name="Ma L."/>
            <person name="Liu K.W."/>
            <person name="Li Z."/>
            <person name="Hsiao Y.Y."/>
            <person name="Qi Y."/>
            <person name="Fu T."/>
            <person name="Tang G.D."/>
            <person name="Zhang D."/>
            <person name="Sun W.H."/>
            <person name="Liu D.K."/>
            <person name="Li Y."/>
            <person name="Chen G.Z."/>
            <person name="Liu X.D."/>
            <person name="Liao X.Y."/>
            <person name="Jiang Y.T."/>
            <person name="Yu X."/>
            <person name="Hao Y."/>
            <person name="Huang J."/>
            <person name="Zhao X.W."/>
            <person name="Ke S."/>
            <person name="Chen Y.Y."/>
            <person name="Wu W.L."/>
            <person name="Hsu J.L."/>
            <person name="Lin Y.F."/>
            <person name="Huang M.D."/>
            <person name="Li C.Y."/>
            <person name="Huang L."/>
            <person name="Wang Z.W."/>
            <person name="Zhao X."/>
            <person name="Zhong W.Y."/>
            <person name="Peng D.H."/>
            <person name="Ahmad S."/>
            <person name="Lan S."/>
            <person name="Zhang J.S."/>
            <person name="Tsai W.C."/>
            <person name="Van de Peer Y."/>
            <person name="Liu Z.J."/>
        </authorList>
    </citation>
    <scope>NUCLEOTIDE SEQUENCE</scope>
    <source>
        <strain evidence="3">CP</strain>
    </source>
</reference>
<evidence type="ECO:0000313" key="4">
    <source>
        <dbReference type="Proteomes" id="UP001180020"/>
    </source>
</evidence>
<protein>
    <submittedName>
        <fullName evidence="3">Pentatricopeptide repeat-containing protein</fullName>
    </submittedName>
</protein>
<dbReference type="AlphaFoldDB" id="A0AAV9DWJ7"/>
<feature type="repeat" description="PPR" evidence="2">
    <location>
        <begin position="231"/>
        <end position="265"/>
    </location>
</feature>
<evidence type="ECO:0000313" key="3">
    <source>
        <dbReference type="EMBL" id="KAK1304863.1"/>
    </source>
</evidence>
<dbReference type="Pfam" id="PF20431">
    <property type="entry name" value="E_motif"/>
    <property type="match status" value="1"/>
</dbReference>
<dbReference type="Gene3D" id="1.25.40.10">
    <property type="entry name" value="Tetratricopeptide repeat domain"/>
    <property type="match status" value="5"/>
</dbReference>
<dbReference type="GO" id="GO:0099402">
    <property type="term" value="P:plant organ development"/>
    <property type="evidence" value="ECO:0007669"/>
    <property type="project" value="UniProtKB-ARBA"/>
</dbReference>
<evidence type="ECO:0000256" key="2">
    <source>
        <dbReference type="PROSITE-ProRule" id="PRU00708"/>
    </source>
</evidence>
<reference evidence="3" key="2">
    <citation type="submission" date="2023-06" db="EMBL/GenBank/DDBJ databases">
        <authorList>
            <person name="Ma L."/>
            <person name="Liu K.-W."/>
            <person name="Li Z."/>
            <person name="Hsiao Y.-Y."/>
            <person name="Qi Y."/>
            <person name="Fu T."/>
            <person name="Tang G."/>
            <person name="Zhang D."/>
            <person name="Sun W.-H."/>
            <person name="Liu D.-K."/>
            <person name="Li Y."/>
            <person name="Chen G.-Z."/>
            <person name="Liu X.-D."/>
            <person name="Liao X.-Y."/>
            <person name="Jiang Y.-T."/>
            <person name="Yu X."/>
            <person name="Hao Y."/>
            <person name="Huang J."/>
            <person name="Zhao X.-W."/>
            <person name="Ke S."/>
            <person name="Chen Y.-Y."/>
            <person name="Wu W.-L."/>
            <person name="Hsu J.-L."/>
            <person name="Lin Y.-F."/>
            <person name="Huang M.-D."/>
            <person name="Li C.-Y."/>
            <person name="Huang L."/>
            <person name="Wang Z.-W."/>
            <person name="Zhao X."/>
            <person name="Zhong W.-Y."/>
            <person name="Peng D.-H."/>
            <person name="Ahmad S."/>
            <person name="Lan S."/>
            <person name="Zhang J.-S."/>
            <person name="Tsai W.-C."/>
            <person name="Van De Peer Y."/>
            <person name="Liu Z.-J."/>
        </authorList>
    </citation>
    <scope>NUCLEOTIDE SEQUENCE</scope>
    <source>
        <strain evidence="3">CP</strain>
        <tissue evidence="3">Leaves</tissue>
    </source>
</reference>
<dbReference type="InterPro" id="IPR002885">
    <property type="entry name" value="PPR_rpt"/>
</dbReference>
<dbReference type="NCBIfam" id="TIGR00756">
    <property type="entry name" value="PPR"/>
    <property type="match status" value="4"/>
</dbReference>
<dbReference type="InterPro" id="IPR011990">
    <property type="entry name" value="TPR-like_helical_dom_sf"/>
</dbReference>
<feature type="repeat" description="PPR" evidence="2">
    <location>
        <begin position="535"/>
        <end position="569"/>
    </location>
</feature>
<dbReference type="FunFam" id="1.25.40.10:FF:000158">
    <property type="entry name" value="pentatricopeptide repeat-containing protein At2g33680"/>
    <property type="match status" value="1"/>
</dbReference>
<dbReference type="GO" id="GO:0009451">
    <property type="term" value="P:RNA modification"/>
    <property type="evidence" value="ECO:0007669"/>
    <property type="project" value="InterPro"/>
</dbReference>
<dbReference type="Pfam" id="PF01535">
    <property type="entry name" value="PPR"/>
    <property type="match status" value="6"/>
</dbReference>
<feature type="repeat" description="PPR" evidence="2">
    <location>
        <begin position="365"/>
        <end position="399"/>
    </location>
</feature>
<dbReference type="PROSITE" id="PS51375">
    <property type="entry name" value="PPR"/>
    <property type="match status" value="4"/>
</dbReference>
<dbReference type="GO" id="GO:0003723">
    <property type="term" value="F:RNA binding"/>
    <property type="evidence" value="ECO:0007669"/>
    <property type="project" value="InterPro"/>
</dbReference>
<feature type="repeat" description="PPR" evidence="2">
    <location>
        <begin position="293"/>
        <end position="327"/>
    </location>
</feature>
<dbReference type="EMBL" id="JAUJYO010000011">
    <property type="protein sequence ID" value="KAK1304863.1"/>
    <property type="molecule type" value="Genomic_DNA"/>
</dbReference>
<accession>A0AAV9DWJ7</accession>
<gene>
    <name evidence="3" type="primary">PCMP-E103</name>
    <name evidence="3" type="ORF">QJS10_CPB11g00340</name>
</gene>
<evidence type="ECO:0000256" key="1">
    <source>
        <dbReference type="ARBA" id="ARBA00022737"/>
    </source>
</evidence>
<keyword evidence="1" id="KW-0677">Repeat</keyword>
<dbReference type="Proteomes" id="UP001180020">
    <property type="component" value="Unassembled WGS sequence"/>
</dbReference>
<name>A0AAV9DWJ7_ACOCL</name>
<keyword evidence="4" id="KW-1185">Reference proteome</keyword>
<organism evidence="3 4">
    <name type="scientific">Acorus calamus</name>
    <name type="common">Sweet flag</name>
    <dbReference type="NCBI Taxonomy" id="4465"/>
    <lineage>
        <taxon>Eukaryota</taxon>
        <taxon>Viridiplantae</taxon>
        <taxon>Streptophyta</taxon>
        <taxon>Embryophyta</taxon>
        <taxon>Tracheophyta</taxon>
        <taxon>Spermatophyta</taxon>
        <taxon>Magnoliopsida</taxon>
        <taxon>Liliopsida</taxon>
        <taxon>Acoraceae</taxon>
        <taxon>Acorus</taxon>
    </lineage>
</organism>
<dbReference type="PANTHER" id="PTHR47926">
    <property type="entry name" value="PENTATRICOPEPTIDE REPEAT-CONTAINING PROTEIN"/>
    <property type="match status" value="1"/>
</dbReference>